<evidence type="ECO:0000313" key="2">
    <source>
        <dbReference type="Proteomes" id="UP001187192"/>
    </source>
</evidence>
<keyword evidence="2" id="KW-1185">Reference proteome</keyword>
<accession>A0AA87Z196</accession>
<dbReference type="SUPFAM" id="SSF51395">
    <property type="entry name" value="FMN-linked oxidoreductases"/>
    <property type="match status" value="1"/>
</dbReference>
<sequence length="77" mass="8632">MPFKLLSKNHRLLISEAIVDSDTGRSYLDTPGIWTRTSLRATVDVVHAKGGALYLQIWLSSVYVGIWIPLEYGQELA</sequence>
<dbReference type="InterPro" id="IPR013785">
    <property type="entry name" value="Aldolase_TIM"/>
</dbReference>
<dbReference type="Gene3D" id="3.20.20.70">
    <property type="entry name" value="Aldolase class I"/>
    <property type="match status" value="1"/>
</dbReference>
<comment type="caution">
    <text evidence="1">The sequence shown here is derived from an EMBL/GenBank/DDBJ whole genome shotgun (WGS) entry which is preliminary data.</text>
</comment>
<dbReference type="Proteomes" id="UP001187192">
    <property type="component" value="Unassembled WGS sequence"/>
</dbReference>
<evidence type="ECO:0000313" key="1">
    <source>
        <dbReference type="EMBL" id="GMN26597.1"/>
    </source>
</evidence>
<dbReference type="AlphaFoldDB" id="A0AA87Z196"/>
<name>A0AA87Z196_FICCA</name>
<protein>
    <submittedName>
        <fullName evidence="1">Uncharacterized protein</fullName>
    </submittedName>
</protein>
<proteinExistence type="predicted"/>
<organism evidence="1 2">
    <name type="scientific">Ficus carica</name>
    <name type="common">Common fig</name>
    <dbReference type="NCBI Taxonomy" id="3494"/>
    <lineage>
        <taxon>Eukaryota</taxon>
        <taxon>Viridiplantae</taxon>
        <taxon>Streptophyta</taxon>
        <taxon>Embryophyta</taxon>
        <taxon>Tracheophyta</taxon>
        <taxon>Spermatophyta</taxon>
        <taxon>Magnoliopsida</taxon>
        <taxon>eudicotyledons</taxon>
        <taxon>Gunneridae</taxon>
        <taxon>Pentapetalae</taxon>
        <taxon>rosids</taxon>
        <taxon>fabids</taxon>
        <taxon>Rosales</taxon>
        <taxon>Moraceae</taxon>
        <taxon>Ficeae</taxon>
        <taxon>Ficus</taxon>
    </lineage>
</organism>
<dbReference type="EMBL" id="BTGU01007004">
    <property type="protein sequence ID" value="GMN26597.1"/>
    <property type="molecule type" value="Genomic_DNA"/>
</dbReference>
<gene>
    <name evidence="1" type="ORF">TIFTF001_049306</name>
</gene>
<reference evidence="1" key="1">
    <citation type="submission" date="2023-07" db="EMBL/GenBank/DDBJ databases">
        <title>draft genome sequence of fig (Ficus carica).</title>
        <authorList>
            <person name="Takahashi T."/>
            <person name="Nishimura K."/>
        </authorList>
    </citation>
    <scope>NUCLEOTIDE SEQUENCE</scope>
</reference>